<dbReference type="SUPFAM" id="SSF54427">
    <property type="entry name" value="NTF2-like"/>
    <property type="match status" value="1"/>
</dbReference>
<dbReference type="RefSeq" id="WP_187744648.1">
    <property type="nucleotide sequence ID" value="NZ_CP060825.1"/>
</dbReference>
<dbReference type="KEGG" id="sgj:IAG43_26245"/>
<evidence type="ECO:0000313" key="2">
    <source>
        <dbReference type="EMBL" id="QNP67602.1"/>
    </source>
</evidence>
<sequence>MEAEFRLLDPAVRSSPALLADLLHPEYEEYGTSGLLWNRESIMAALNARDAPSPRPITTSRMRGVQLAPGIVHLTFDTESGPHRAHRSSIWRLTGGAWLLYFHQGTRFDLLAED</sequence>
<dbReference type="Gene3D" id="3.10.450.50">
    <property type="match status" value="1"/>
</dbReference>
<protein>
    <submittedName>
        <fullName evidence="2">Nuclear transport factor 2 family protein</fullName>
    </submittedName>
</protein>
<name>A0A7H0I486_9ACTN</name>
<dbReference type="InterPro" id="IPR027843">
    <property type="entry name" value="DUF4440"/>
</dbReference>
<proteinExistence type="predicted"/>
<accession>A0A7H0I486</accession>
<evidence type="ECO:0000313" key="3">
    <source>
        <dbReference type="Proteomes" id="UP000516230"/>
    </source>
</evidence>
<dbReference type="EMBL" id="CP060825">
    <property type="protein sequence ID" value="QNP67602.1"/>
    <property type="molecule type" value="Genomic_DNA"/>
</dbReference>
<evidence type="ECO:0000259" key="1">
    <source>
        <dbReference type="Pfam" id="PF14534"/>
    </source>
</evidence>
<dbReference type="InterPro" id="IPR032710">
    <property type="entry name" value="NTF2-like_dom_sf"/>
</dbReference>
<dbReference type="Pfam" id="PF14534">
    <property type="entry name" value="DUF4440"/>
    <property type="match status" value="1"/>
</dbReference>
<keyword evidence="3" id="KW-1185">Reference proteome</keyword>
<dbReference type="AlphaFoldDB" id="A0A7H0I486"/>
<gene>
    <name evidence="2" type="ORF">IAG43_26245</name>
</gene>
<dbReference type="Proteomes" id="UP000516230">
    <property type="component" value="Chromosome"/>
</dbReference>
<reference evidence="2 3" key="1">
    <citation type="submission" date="2020-08" db="EMBL/GenBank/DDBJ databases">
        <title>A novel species.</title>
        <authorList>
            <person name="Gao J."/>
        </authorList>
    </citation>
    <scope>NUCLEOTIDE SEQUENCE [LARGE SCALE GENOMIC DNA]</scope>
    <source>
        <strain evidence="2 3">CRPJ-33</strain>
    </source>
</reference>
<feature type="domain" description="DUF4440" evidence="1">
    <location>
        <begin position="3"/>
        <end position="100"/>
    </location>
</feature>
<organism evidence="2 3">
    <name type="scientific">Streptomyces genisteinicus</name>
    <dbReference type="NCBI Taxonomy" id="2768068"/>
    <lineage>
        <taxon>Bacteria</taxon>
        <taxon>Bacillati</taxon>
        <taxon>Actinomycetota</taxon>
        <taxon>Actinomycetes</taxon>
        <taxon>Kitasatosporales</taxon>
        <taxon>Streptomycetaceae</taxon>
        <taxon>Streptomyces</taxon>
    </lineage>
</organism>